<dbReference type="InterPro" id="IPR011009">
    <property type="entry name" value="Kinase-like_dom_sf"/>
</dbReference>
<dbReference type="GO" id="GO:0004672">
    <property type="term" value="F:protein kinase activity"/>
    <property type="evidence" value="ECO:0007669"/>
    <property type="project" value="InterPro"/>
</dbReference>
<dbReference type="Proteomes" id="UP000789396">
    <property type="component" value="Unassembled WGS sequence"/>
</dbReference>
<protein>
    <submittedName>
        <fullName evidence="2">3780_t:CDS:1</fullName>
    </submittedName>
</protein>
<dbReference type="InterPro" id="IPR000719">
    <property type="entry name" value="Prot_kinase_dom"/>
</dbReference>
<evidence type="ECO:0000313" key="2">
    <source>
        <dbReference type="EMBL" id="CAG8512318.1"/>
    </source>
</evidence>
<dbReference type="GO" id="GO:0005524">
    <property type="term" value="F:ATP binding"/>
    <property type="evidence" value="ECO:0007669"/>
    <property type="project" value="InterPro"/>
</dbReference>
<keyword evidence="3" id="KW-1185">Reference proteome</keyword>
<comment type="caution">
    <text evidence="2">The sequence shown here is derived from an EMBL/GenBank/DDBJ whole genome shotgun (WGS) entry which is preliminary data.</text>
</comment>
<reference evidence="2" key="1">
    <citation type="submission" date="2021-06" db="EMBL/GenBank/DDBJ databases">
        <authorList>
            <person name="Kallberg Y."/>
            <person name="Tangrot J."/>
            <person name="Rosling A."/>
        </authorList>
    </citation>
    <scope>NUCLEOTIDE SEQUENCE</scope>
    <source>
        <strain evidence="2">IN212</strain>
    </source>
</reference>
<dbReference type="SUPFAM" id="SSF56112">
    <property type="entry name" value="Protein kinase-like (PK-like)"/>
    <property type="match status" value="1"/>
</dbReference>
<dbReference type="PROSITE" id="PS50011">
    <property type="entry name" value="PROTEIN_KINASE_DOM"/>
    <property type="match status" value="1"/>
</dbReference>
<name>A0A9N8ZZZ7_9GLOM</name>
<organism evidence="2 3">
    <name type="scientific">Racocetra fulgida</name>
    <dbReference type="NCBI Taxonomy" id="60492"/>
    <lineage>
        <taxon>Eukaryota</taxon>
        <taxon>Fungi</taxon>
        <taxon>Fungi incertae sedis</taxon>
        <taxon>Mucoromycota</taxon>
        <taxon>Glomeromycotina</taxon>
        <taxon>Glomeromycetes</taxon>
        <taxon>Diversisporales</taxon>
        <taxon>Gigasporaceae</taxon>
        <taxon>Racocetra</taxon>
    </lineage>
</organism>
<dbReference type="EMBL" id="CAJVPZ010002412">
    <property type="protein sequence ID" value="CAG8512318.1"/>
    <property type="molecule type" value="Genomic_DNA"/>
</dbReference>
<dbReference type="Pfam" id="PF07714">
    <property type="entry name" value="PK_Tyr_Ser-Thr"/>
    <property type="match status" value="1"/>
</dbReference>
<dbReference type="InterPro" id="IPR001245">
    <property type="entry name" value="Ser-Thr/Tyr_kinase_cat_dom"/>
</dbReference>
<dbReference type="Gene3D" id="1.10.510.10">
    <property type="entry name" value="Transferase(Phosphotransferase) domain 1"/>
    <property type="match status" value="1"/>
</dbReference>
<dbReference type="OrthoDB" id="2418574at2759"/>
<evidence type="ECO:0000313" key="3">
    <source>
        <dbReference type="Proteomes" id="UP000789396"/>
    </source>
</evidence>
<dbReference type="AlphaFoldDB" id="A0A9N8ZZZ7"/>
<evidence type="ECO:0000259" key="1">
    <source>
        <dbReference type="PROSITE" id="PS50011"/>
    </source>
</evidence>
<feature type="domain" description="Protein kinase" evidence="1">
    <location>
        <begin position="70"/>
        <end position="206"/>
    </location>
</feature>
<accession>A0A9N8ZZZ7</accession>
<proteinExistence type="predicted"/>
<gene>
    <name evidence="2" type="ORF">RFULGI_LOCUS2956</name>
</gene>
<sequence length="206" mass="24758">MEKARQDFINDVFIEMKPSDTSYAEEERLKKYAFHTWTSGNEEIDFFIQNAQIHAWRHDLVLEWYPWETFSNIELIGKGGYGTVFLAKKKVGRIEKWDYQNNRWCRFKSCDADYKEYVALKTIELKEDFLNERLQRWVYQSPGTHFLNGFTANDDGQYFLVLYYFKDGDLRKQLQHQTITWEKKALIVRHIAVDMKNIHQAGLIHR</sequence>